<proteinExistence type="predicted"/>
<accession>Q11MW7</accession>
<dbReference type="Pfam" id="PF10006">
    <property type="entry name" value="DUF2249"/>
    <property type="match status" value="2"/>
</dbReference>
<dbReference type="Gene3D" id="3.30.110.40">
    <property type="entry name" value="TusA-like domain"/>
    <property type="match status" value="1"/>
</dbReference>
<protein>
    <recommendedName>
        <fullName evidence="1">DUF2249 domain-containing protein</fullName>
    </recommendedName>
</protein>
<feature type="domain" description="DUF2249" evidence="1">
    <location>
        <begin position="8"/>
        <end position="74"/>
    </location>
</feature>
<dbReference type="SUPFAM" id="SSF64307">
    <property type="entry name" value="SirA-like"/>
    <property type="match status" value="1"/>
</dbReference>
<dbReference type="KEGG" id="mes:Meso_4282"/>
<reference evidence="2" key="1">
    <citation type="submission" date="2006-06" db="EMBL/GenBank/DDBJ databases">
        <title>Complete sequence of Plasmid 1 of Chelativorans sp. BNC1.</title>
        <authorList>
            <consortium name="US DOE Joint Genome Institute"/>
            <person name="Copeland A."/>
            <person name="Lucas S."/>
            <person name="Lapidus A."/>
            <person name="Barry K."/>
            <person name="Detter J.C."/>
            <person name="Glavina del Rio T."/>
            <person name="Hammon N."/>
            <person name="Israni S."/>
            <person name="Dalin E."/>
            <person name="Tice H."/>
            <person name="Pitluck S."/>
            <person name="Chertkov O."/>
            <person name="Brettin T."/>
            <person name="Bruce D."/>
            <person name="Han C."/>
            <person name="Tapia R."/>
            <person name="Gilna P."/>
            <person name="Schmutz J."/>
            <person name="Larimer F."/>
            <person name="Land M."/>
            <person name="Hauser L."/>
            <person name="Kyrpides N."/>
            <person name="Mikhailova N."/>
            <person name="Richardson P."/>
        </authorList>
    </citation>
    <scope>NUCLEOTIDE SEQUENCE</scope>
    <source>
        <strain evidence="2">BNC1</strain>
        <plasmid evidence="2">1</plasmid>
    </source>
</reference>
<geneLocation type="plasmid" evidence="2">
    <name>1</name>
</geneLocation>
<dbReference type="InterPro" id="IPR018720">
    <property type="entry name" value="DUF2249"/>
</dbReference>
<keyword evidence="2" id="KW-0614">Plasmid</keyword>
<organism evidence="2">
    <name type="scientific">Chelativorans sp. (strain BNC1)</name>
    <dbReference type="NCBI Taxonomy" id="266779"/>
    <lineage>
        <taxon>Bacteria</taxon>
        <taxon>Pseudomonadati</taxon>
        <taxon>Pseudomonadota</taxon>
        <taxon>Alphaproteobacteria</taxon>
        <taxon>Hyphomicrobiales</taxon>
        <taxon>Phyllobacteriaceae</taxon>
        <taxon>Chelativorans</taxon>
    </lineage>
</organism>
<feature type="domain" description="DUF2249" evidence="1">
    <location>
        <begin position="103"/>
        <end position="168"/>
    </location>
</feature>
<name>Q11MW7_CHESB</name>
<gene>
    <name evidence="2" type="ordered locus">Meso_4282</name>
</gene>
<dbReference type="AlphaFoldDB" id="Q11MW7"/>
<evidence type="ECO:0000259" key="1">
    <source>
        <dbReference type="Pfam" id="PF10006"/>
    </source>
</evidence>
<dbReference type="EMBL" id="CP000389">
    <property type="protein sequence ID" value="ABG61252.1"/>
    <property type="molecule type" value="Genomic_DNA"/>
</dbReference>
<dbReference type="HOGENOM" id="CLU_122348_0_0_5"/>
<dbReference type="InterPro" id="IPR036868">
    <property type="entry name" value="TusA-like_sf"/>
</dbReference>
<evidence type="ECO:0000313" key="2">
    <source>
        <dbReference type="EMBL" id="ABG61252.1"/>
    </source>
</evidence>
<dbReference type="OrthoDB" id="30295at2"/>
<sequence length="175" mass="18915">MTIPHRDLDVRPILRDGGEPFSAIMEAVAELAPGQSLRLLASFKPIPLFQVLGARGFEPVSREIGGGDWEVVFTPAAAIAPVVETSDSVGHGVGDDWQVPVREIDCRDLDPPEPMVKTLEGVEALAAGETISALLPREPLFLFKELEARGHQWRGGFEPEGHYRIVIRAGSSGGK</sequence>